<comment type="caution">
    <text evidence="4">The sequence shown here is derived from an EMBL/GenBank/DDBJ whole genome shotgun (WGS) entry which is preliminary data.</text>
</comment>
<dbReference type="Pfam" id="PF04155">
    <property type="entry name" value="Ground-like"/>
    <property type="match status" value="1"/>
</dbReference>
<keyword evidence="5" id="KW-1185">Reference proteome</keyword>
<proteinExistence type="predicted"/>
<reference evidence="5" key="1">
    <citation type="submission" date="2022-10" db="EMBL/GenBank/DDBJ databases">
        <title>Genome assembly of Pristionchus species.</title>
        <authorList>
            <person name="Yoshida K."/>
            <person name="Sommer R.J."/>
        </authorList>
    </citation>
    <scope>NUCLEOTIDE SEQUENCE [LARGE SCALE GENOMIC DNA]</scope>
    <source>
        <strain evidence="5">RS5460</strain>
    </source>
</reference>
<feature type="domain" description="Ground-like" evidence="3">
    <location>
        <begin position="244"/>
        <end position="326"/>
    </location>
</feature>
<dbReference type="InterPro" id="IPR007284">
    <property type="entry name" value="Ground-like_dom"/>
</dbReference>
<feature type="region of interest" description="Disordered" evidence="1">
    <location>
        <begin position="110"/>
        <end position="130"/>
    </location>
</feature>
<dbReference type="Proteomes" id="UP001328107">
    <property type="component" value="Unassembled WGS sequence"/>
</dbReference>
<feature type="region of interest" description="Disordered" evidence="1">
    <location>
        <begin position="184"/>
        <end position="227"/>
    </location>
</feature>
<evidence type="ECO:0000259" key="3">
    <source>
        <dbReference type="Pfam" id="PF04155"/>
    </source>
</evidence>
<feature type="compositionally biased region" description="Low complexity" evidence="1">
    <location>
        <begin position="111"/>
        <end position="130"/>
    </location>
</feature>
<keyword evidence="2" id="KW-0732">Signal</keyword>
<feature type="chain" id="PRO_5042995576" description="Ground-like domain-containing protein" evidence="2">
    <location>
        <begin position="18"/>
        <end position="369"/>
    </location>
</feature>
<accession>A0AAN5CAJ4</accession>
<dbReference type="PANTHER" id="PTHR31967">
    <property type="entry name" value="GROUNDHOG (HEDGEHOG-LIKE FAMILY)-RELATED"/>
    <property type="match status" value="1"/>
</dbReference>
<feature type="signal peptide" evidence="2">
    <location>
        <begin position="1"/>
        <end position="17"/>
    </location>
</feature>
<evidence type="ECO:0000256" key="1">
    <source>
        <dbReference type="SAM" id="MobiDB-lite"/>
    </source>
</evidence>
<feature type="compositionally biased region" description="Low complexity" evidence="1">
    <location>
        <begin position="184"/>
        <end position="198"/>
    </location>
</feature>
<organism evidence="4 5">
    <name type="scientific">Pristionchus mayeri</name>
    <dbReference type="NCBI Taxonomy" id="1317129"/>
    <lineage>
        <taxon>Eukaryota</taxon>
        <taxon>Metazoa</taxon>
        <taxon>Ecdysozoa</taxon>
        <taxon>Nematoda</taxon>
        <taxon>Chromadorea</taxon>
        <taxon>Rhabditida</taxon>
        <taxon>Rhabditina</taxon>
        <taxon>Diplogasteromorpha</taxon>
        <taxon>Diplogasteroidea</taxon>
        <taxon>Neodiplogasteridae</taxon>
        <taxon>Pristionchus</taxon>
    </lineage>
</organism>
<evidence type="ECO:0000313" key="5">
    <source>
        <dbReference type="Proteomes" id="UP001328107"/>
    </source>
</evidence>
<gene>
    <name evidence="4" type="ORF">PMAYCL1PPCAC_04206</name>
</gene>
<name>A0AAN5CAJ4_9BILA</name>
<evidence type="ECO:0000313" key="4">
    <source>
        <dbReference type="EMBL" id="GMR34011.1"/>
    </source>
</evidence>
<dbReference type="AlphaFoldDB" id="A0AAN5CAJ4"/>
<sequence>MRSLVFLLAGAFIVICAKTTIKDAIYQIQGVEVEDGVEFDIDGSKHSALARRKRQTGDPAPAFVKTSIFTAFSHERNKSESRRQAGYDFSAAAAAKVEALSRPAHRPLQVADAASAAASHLQPQQQQQPFLQPQQQFLLPQQQPFLQPQLLQLQHLPTNGFAPANSLQQQALLSQLRQQPLLQPQVQQPQQQFVQPAPQQLPRPTAPQFDAPRTAVRPSKKGTNYYYPPRQPLPLPKCFHNPTGYVCCNEQLNDLMVDTYTALEQRPKFHACNIQLIATHLQLNAQRHFNTSFETLVGYEDFAQKINFRGDMVCKVELGSRYMLAYATASDAYNHDLGGHRRNKREMSGDFEWSSGTAESWHSIHNSFI</sequence>
<dbReference type="EMBL" id="BTRK01000001">
    <property type="protein sequence ID" value="GMR34011.1"/>
    <property type="molecule type" value="Genomic_DNA"/>
</dbReference>
<evidence type="ECO:0000256" key="2">
    <source>
        <dbReference type="SAM" id="SignalP"/>
    </source>
</evidence>
<protein>
    <recommendedName>
        <fullName evidence="3">Ground-like domain-containing protein</fullName>
    </recommendedName>
</protein>
<dbReference type="PANTHER" id="PTHR31967:SF14">
    <property type="entry name" value="GROUND-LIKE DOMAIN-CONTAINING PROTEIN"/>
    <property type="match status" value="1"/>
</dbReference>